<keyword evidence="4 7" id="KW-0067">ATP-binding</keyword>
<protein>
    <recommendedName>
        <fullName evidence="7">Aspartate--tRNA(Asp/Asn) ligase</fullName>
        <ecNumber evidence="7">6.1.1.23</ecNumber>
    </recommendedName>
    <alternativeName>
        <fullName evidence="7">Aspartyl-tRNA synthetase</fullName>
        <shortName evidence="7">AspRS</shortName>
    </alternativeName>
    <alternativeName>
        <fullName evidence="7">Non-discriminating aspartyl-tRNA synthetase</fullName>
        <shortName evidence="7">ND-AspRS</shortName>
    </alternativeName>
</protein>
<evidence type="ECO:0000313" key="10">
    <source>
        <dbReference type="Proteomes" id="UP000182753"/>
    </source>
</evidence>
<dbReference type="SUPFAM" id="SSF55681">
    <property type="entry name" value="Class II aaRS and biotin synthetases"/>
    <property type="match status" value="1"/>
</dbReference>
<dbReference type="InterPro" id="IPR002312">
    <property type="entry name" value="Asp/Asn-tRNA-synth_IIb"/>
</dbReference>
<dbReference type="PRINTS" id="PR01042">
    <property type="entry name" value="TRNASYNTHASP"/>
</dbReference>
<feature type="site" description="Important for tRNA non-discrimination" evidence="7">
    <location>
        <position position="29"/>
    </location>
</feature>
<evidence type="ECO:0000256" key="6">
    <source>
        <dbReference type="ARBA" id="ARBA00023146"/>
    </source>
</evidence>
<feature type="binding site" evidence="7">
    <location>
        <position position="218"/>
    </location>
    <ligand>
        <name>L-aspartate</name>
        <dbReference type="ChEBI" id="CHEBI:29991"/>
    </ligand>
</feature>
<keyword evidence="2 7" id="KW-0436">Ligase</keyword>
<dbReference type="GO" id="GO:0005524">
    <property type="term" value="F:ATP binding"/>
    <property type="evidence" value="ECO:0007669"/>
    <property type="project" value="UniProtKB-UniRule"/>
</dbReference>
<comment type="caution">
    <text evidence="7">Lacks conserved residue(s) required for the propagation of feature annotation.</text>
</comment>
<dbReference type="GO" id="GO:0005737">
    <property type="term" value="C:cytoplasm"/>
    <property type="evidence" value="ECO:0007669"/>
    <property type="project" value="UniProtKB-SubCell"/>
</dbReference>
<dbReference type="CDD" id="cd04317">
    <property type="entry name" value="EcAspRS_like_N"/>
    <property type="match status" value="1"/>
</dbReference>
<evidence type="ECO:0000256" key="2">
    <source>
        <dbReference type="ARBA" id="ARBA00022598"/>
    </source>
</evidence>
<comment type="subcellular location">
    <subcellularLocation>
        <location evidence="7">Cytoplasm</location>
    </subcellularLocation>
</comment>
<dbReference type="InterPro" id="IPR047089">
    <property type="entry name" value="Asp-tRNA-ligase_1_N"/>
</dbReference>
<accession>A0A1J4RQB6</accession>
<dbReference type="PANTHER" id="PTHR22594:SF5">
    <property type="entry name" value="ASPARTATE--TRNA LIGASE, MITOCHONDRIAL"/>
    <property type="match status" value="1"/>
</dbReference>
<dbReference type="CDD" id="cd00777">
    <property type="entry name" value="AspRS_core"/>
    <property type="match status" value="1"/>
</dbReference>
<dbReference type="InterPro" id="IPR006195">
    <property type="entry name" value="aa-tRNA-synth_II"/>
</dbReference>
<keyword evidence="5 7" id="KW-0648">Protein biosynthesis</keyword>
<dbReference type="InterPro" id="IPR012340">
    <property type="entry name" value="NA-bd_OB-fold"/>
</dbReference>
<dbReference type="GO" id="GO:0006422">
    <property type="term" value="P:aspartyl-tRNA aminoacylation"/>
    <property type="evidence" value="ECO:0007669"/>
    <property type="project" value="UniProtKB-UniRule"/>
</dbReference>
<dbReference type="NCBIfam" id="NF001750">
    <property type="entry name" value="PRK00476.1"/>
    <property type="match status" value="1"/>
</dbReference>
<organism evidence="9 10">
    <name type="scientific">Candidatus Berkelbacteria bacterium CG1_02_42_45</name>
    <dbReference type="NCBI Taxonomy" id="1805036"/>
    <lineage>
        <taxon>Bacteria</taxon>
        <taxon>Candidatus Berkelbacteria</taxon>
    </lineage>
</organism>
<sequence>MKRILSAETIALVGKEVLVSGWVHARRDHGKIIFLDLRDRSGLLQVVIGPDSGAYKSANELRPEWVVSVTGTVQKRPENMINTNIVSGTVELAASKIEVLNEAKTPPFEIDKDTSRVDEDLRLEYRYLDLRSDRMNKNITLRHEIVKFIREYLYEKEFREIETPYLTKSTPEGAREYIVPSRLYPGQFYVLPQSPQQFKQLLMIAGIERYFQIARCFRDEDQRGDRQPEFTQLDLEMSFVEQEDILSLTEDLMIKMVKKITPEKKVTAKPFPRITYREAMEKYKTDKPDLRKNKKDKNELAFTWIIDAPLFKYSPSEKKLVSSHHPFTMPRVEDLDKLDTKPEEVRAYSYDLVLNGFEIAGGSIRIHKRDIQDKIFTLLGVPPEEKKRRFGHMLRAFEYGAPPHGGIAPGLDRIVTILCEEEVIREAMAFPKTGDARDPLMGAPSTVSEQQLKDVHIQLAPEAKGKAIKSADTQTNE</sequence>
<keyword evidence="6 7" id="KW-0030">Aminoacyl-tRNA synthetase</keyword>
<feature type="binding site" evidence="7">
    <location>
        <position position="324"/>
    </location>
    <ligand>
        <name>L-aspartate</name>
        <dbReference type="ChEBI" id="CHEBI:29991"/>
    </ligand>
</feature>
<dbReference type="NCBIfam" id="TIGR00459">
    <property type="entry name" value="aspS_bact"/>
    <property type="match status" value="1"/>
</dbReference>
<dbReference type="Gene3D" id="2.40.50.140">
    <property type="entry name" value="Nucleic acid-binding proteins"/>
    <property type="match status" value="1"/>
</dbReference>
<dbReference type="EMBL" id="MNUJ01000052">
    <property type="protein sequence ID" value="OIN89063.1"/>
    <property type="molecule type" value="Genomic_DNA"/>
</dbReference>
<dbReference type="InterPro" id="IPR047090">
    <property type="entry name" value="AspRS_core"/>
</dbReference>
<dbReference type="EC" id="6.1.1.23" evidence="7"/>
<evidence type="ECO:0000256" key="3">
    <source>
        <dbReference type="ARBA" id="ARBA00022741"/>
    </source>
</evidence>
<evidence type="ECO:0000256" key="7">
    <source>
        <dbReference type="HAMAP-Rule" id="MF_00044"/>
    </source>
</evidence>
<dbReference type="GO" id="GO:0004815">
    <property type="term" value="F:aspartate-tRNA ligase activity"/>
    <property type="evidence" value="ECO:0007669"/>
    <property type="project" value="UniProtKB-UniRule"/>
</dbReference>
<name>A0A1J4RQB6_9BACT</name>
<evidence type="ECO:0000256" key="1">
    <source>
        <dbReference type="ARBA" id="ARBA00006303"/>
    </source>
</evidence>
<dbReference type="GO" id="GO:0003676">
    <property type="term" value="F:nucleic acid binding"/>
    <property type="evidence" value="ECO:0007669"/>
    <property type="project" value="InterPro"/>
</dbReference>
<feature type="binding site" evidence="7">
    <location>
        <begin position="218"/>
        <end position="220"/>
    </location>
    <ligand>
        <name>ATP</name>
        <dbReference type="ChEBI" id="CHEBI:30616"/>
    </ligand>
</feature>
<feature type="domain" description="Aminoacyl-transfer RNA synthetases class-II family profile" evidence="8">
    <location>
        <begin position="141"/>
        <end position="431"/>
    </location>
</feature>
<feature type="binding site" evidence="7">
    <location>
        <position position="358"/>
    </location>
    <ligand>
        <name>ATP</name>
        <dbReference type="ChEBI" id="CHEBI:30616"/>
    </ligand>
</feature>
<dbReference type="SUPFAM" id="SSF50249">
    <property type="entry name" value="Nucleic acid-binding proteins"/>
    <property type="match status" value="1"/>
</dbReference>
<reference evidence="9 10" key="1">
    <citation type="journal article" date="2016" name="Environ. Microbiol.">
        <title>Genomic resolution of a cold subsurface aquifer community provides metabolic insights for novel microbes adapted to high CO concentrations.</title>
        <authorList>
            <person name="Probst A.J."/>
            <person name="Castelle C.J."/>
            <person name="Singh A."/>
            <person name="Brown C.T."/>
            <person name="Anantharaman K."/>
            <person name="Sharon I."/>
            <person name="Hug L.A."/>
            <person name="Burstein D."/>
            <person name="Emerson J.B."/>
            <person name="Thomas B.C."/>
            <person name="Banfield J.F."/>
        </authorList>
    </citation>
    <scope>NUCLEOTIDE SEQUENCE [LARGE SCALE GENOMIC DNA]</scope>
    <source>
        <strain evidence="9">CG1_02_42_45</strain>
    </source>
</reference>
<feature type="binding site" evidence="7">
    <location>
        <position position="172"/>
    </location>
    <ligand>
        <name>L-aspartate</name>
        <dbReference type="ChEBI" id="CHEBI:29991"/>
    </ligand>
</feature>
<dbReference type="AlphaFoldDB" id="A0A1J4RQB6"/>
<comment type="catalytic activity">
    <reaction evidence="7">
        <text>tRNA(Asx) + L-aspartate + ATP = L-aspartyl-tRNA(Asx) + AMP + diphosphate</text>
        <dbReference type="Rhea" id="RHEA:18349"/>
        <dbReference type="Rhea" id="RHEA-COMP:9710"/>
        <dbReference type="Rhea" id="RHEA-COMP:9711"/>
        <dbReference type="ChEBI" id="CHEBI:29991"/>
        <dbReference type="ChEBI" id="CHEBI:30616"/>
        <dbReference type="ChEBI" id="CHEBI:33019"/>
        <dbReference type="ChEBI" id="CHEBI:78442"/>
        <dbReference type="ChEBI" id="CHEBI:78516"/>
        <dbReference type="ChEBI" id="CHEBI:456215"/>
        <dbReference type="EC" id="6.1.1.23"/>
    </reaction>
</comment>
<dbReference type="Gene3D" id="3.30.1360.30">
    <property type="entry name" value="GAD-like domain"/>
    <property type="match status" value="1"/>
</dbReference>
<dbReference type="PANTHER" id="PTHR22594">
    <property type="entry name" value="ASPARTYL/LYSYL-TRNA SYNTHETASE"/>
    <property type="match status" value="1"/>
</dbReference>
<dbReference type="InterPro" id="IPR004524">
    <property type="entry name" value="Asp-tRNA-ligase_1"/>
</dbReference>
<keyword evidence="7" id="KW-0963">Cytoplasm</keyword>
<dbReference type="Pfam" id="PF01336">
    <property type="entry name" value="tRNA_anti-codon"/>
    <property type="match status" value="1"/>
</dbReference>
<dbReference type="PROSITE" id="PS50862">
    <property type="entry name" value="AA_TRNA_LIGASE_II"/>
    <property type="match status" value="1"/>
</dbReference>
<dbReference type="GO" id="GO:0050560">
    <property type="term" value="F:aspartate-tRNA(Asn) ligase activity"/>
    <property type="evidence" value="ECO:0007669"/>
    <property type="project" value="UniProtKB-EC"/>
</dbReference>
<feature type="region of interest" description="Aspartate" evidence="7">
    <location>
        <begin position="196"/>
        <end position="199"/>
    </location>
</feature>
<comment type="similarity">
    <text evidence="1 7">Belongs to the class-II aminoacyl-tRNA synthetase family. Type 1 subfamily.</text>
</comment>
<dbReference type="InterPro" id="IPR004115">
    <property type="entry name" value="GAD-like_sf"/>
</dbReference>
<dbReference type="InterPro" id="IPR004365">
    <property type="entry name" value="NA-bd_OB_tRNA"/>
</dbReference>
<dbReference type="Pfam" id="PF00152">
    <property type="entry name" value="tRNA-synt_2"/>
    <property type="match status" value="1"/>
</dbReference>
<comment type="function">
    <text evidence="7">Aspartyl-tRNA synthetase with relaxed tRNA specificity since it is able to aspartylate not only its cognate tRNA(Asp) but also tRNA(Asn). Reaction proceeds in two steps: L-aspartate is first activated by ATP to form Asp-AMP and then transferred to the acceptor end of tRNA(Asp/Asn).</text>
</comment>
<keyword evidence="3 7" id="KW-0547">Nucleotide-binding</keyword>
<comment type="caution">
    <text evidence="9">The sequence shown here is derived from an EMBL/GenBank/DDBJ whole genome shotgun (WGS) entry which is preliminary data.</text>
</comment>
<evidence type="ECO:0000256" key="4">
    <source>
        <dbReference type="ARBA" id="ARBA00022840"/>
    </source>
</evidence>
<gene>
    <name evidence="7" type="primary">aspS</name>
    <name evidence="9" type="ORF">AUJ40_02645</name>
</gene>
<dbReference type="InterPro" id="IPR045864">
    <property type="entry name" value="aa-tRNA-synth_II/BPL/LPL"/>
</dbReference>
<dbReference type="Proteomes" id="UP000182753">
    <property type="component" value="Unassembled WGS sequence"/>
</dbReference>
<dbReference type="InterPro" id="IPR004364">
    <property type="entry name" value="Aa-tRNA-synt_II"/>
</dbReference>
<feature type="binding site" evidence="7">
    <location>
        <position position="227"/>
    </location>
    <ligand>
        <name>ATP</name>
        <dbReference type="ChEBI" id="CHEBI:30616"/>
    </ligand>
</feature>
<evidence type="ECO:0000259" key="8">
    <source>
        <dbReference type="PROSITE" id="PS50862"/>
    </source>
</evidence>
<dbReference type="HAMAP" id="MF_00044">
    <property type="entry name" value="Asp_tRNA_synth_type1"/>
    <property type="match status" value="1"/>
</dbReference>
<feature type="binding site" evidence="7">
    <location>
        <position position="365"/>
    </location>
    <ligand>
        <name>L-aspartate</name>
        <dbReference type="ChEBI" id="CHEBI:29991"/>
    </ligand>
</feature>
<proteinExistence type="inferred from homology"/>
<evidence type="ECO:0000256" key="5">
    <source>
        <dbReference type="ARBA" id="ARBA00022917"/>
    </source>
</evidence>
<dbReference type="Gene3D" id="3.30.930.10">
    <property type="entry name" value="Bira Bifunctional Protein, Domain 2"/>
    <property type="match status" value="2"/>
</dbReference>
<feature type="binding site" evidence="7">
    <location>
        <begin position="410"/>
        <end position="413"/>
    </location>
    <ligand>
        <name>ATP</name>
        <dbReference type="ChEBI" id="CHEBI:30616"/>
    </ligand>
</feature>
<comment type="subunit">
    <text evidence="7">Homodimer.</text>
</comment>
<evidence type="ECO:0000313" key="9">
    <source>
        <dbReference type="EMBL" id="OIN89063.1"/>
    </source>
</evidence>